<gene>
    <name evidence="7" type="ORF">DILT_LOCUS2907</name>
</gene>
<dbReference type="InterPro" id="IPR028082">
    <property type="entry name" value="Peripla_BP_I"/>
</dbReference>
<dbReference type="EMBL" id="UYRU01042806">
    <property type="protein sequence ID" value="VDK78032.1"/>
    <property type="molecule type" value="Genomic_DNA"/>
</dbReference>
<evidence type="ECO:0000256" key="3">
    <source>
        <dbReference type="ARBA" id="ARBA00022989"/>
    </source>
</evidence>
<sequence>MKLNSAGAYFYLLCVGSLLFVKSASKEQILNVGFIIEGESQSWALAFQKATEAANQTLAELLTGRPHQVRLVPVLKHIEAGNAFAATKAACELLREPVVAIFGPNGNAASAQALRVSHKHGIPYMVTRWGDEPHLNNVSINLHPPQSVIGHTLRRFVEEAEEWKQLGLIYTDDEGLEKFESLLAHFKGDIIMRKWDRNDLIHKYVIKYFRTTMSQFRFVVDIPQSEIPEFLDLINEYNMTSQYYSYIFTDWVREHAIFL</sequence>
<keyword evidence="2" id="KW-0812">Transmembrane</keyword>
<accession>A0A3P6SQA0</accession>
<dbReference type="SUPFAM" id="SSF53822">
    <property type="entry name" value="Periplasmic binding protein-like I"/>
    <property type="match status" value="1"/>
</dbReference>
<name>A0A3P6SQA0_DIBLA</name>
<evidence type="ECO:0000259" key="6">
    <source>
        <dbReference type="Pfam" id="PF01094"/>
    </source>
</evidence>
<dbReference type="Pfam" id="PF01094">
    <property type="entry name" value="ANF_receptor"/>
    <property type="match status" value="1"/>
</dbReference>
<proteinExistence type="predicted"/>
<feature type="signal peptide" evidence="5">
    <location>
        <begin position="1"/>
        <end position="26"/>
    </location>
</feature>
<feature type="domain" description="Receptor ligand binding region" evidence="6">
    <location>
        <begin position="80"/>
        <end position="252"/>
    </location>
</feature>
<keyword evidence="5" id="KW-0732">Signal</keyword>
<evidence type="ECO:0000256" key="5">
    <source>
        <dbReference type="SAM" id="SignalP"/>
    </source>
</evidence>
<keyword evidence="3" id="KW-1133">Transmembrane helix</keyword>
<evidence type="ECO:0000313" key="8">
    <source>
        <dbReference type="Proteomes" id="UP000281553"/>
    </source>
</evidence>
<dbReference type="Proteomes" id="UP000281553">
    <property type="component" value="Unassembled WGS sequence"/>
</dbReference>
<dbReference type="OrthoDB" id="5984008at2759"/>
<organism evidence="7 8">
    <name type="scientific">Dibothriocephalus latus</name>
    <name type="common">Fish tapeworm</name>
    <name type="synonym">Diphyllobothrium latum</name>
    <dbReference type="NCBI Taxonomy" id="60516"/>
    <lineage>
        <taxon>Eukaryota</taxon>
        <taxon>Metazoa</taxon>
        <taxon>Spiralia</taxon>
        <taxon>Lophotrochozoa</taxon>
        <taxon>Platyhelminthes</taxon>
        <taxon>Cestoda</taxon>
        <taxon>Eucestoda</taxon>
        <taxon>Diphyllobothriidea</taxon>
        <taxon>Diphyllobothriidae</taxon>
        <taxon>Dibothriocephalus</taxon>
    </lineage>
</organism>
<comment type="subcellular location">
    <subcellularLocation>
        <location evidence="1">Membrane</location>
    </subcellularLocation>
</comment>
<reference evidence="7 8" key="1">
    <citation type="submission" date="2018-11" db="EMBL/GenBank/DDBJ databases">
        <authorList>
            <consortium name="Pathogen Informatics"/>
        </authorList>
    </citation>
    <scope>NUCLEOTIDE SEQUENCE [LARGE SCALE GENOMIC DNA]</scope>
</reference>
<evidence type="ECO:0000256" key="2">
    <source>
        <dbReference type="ARBA" id="ARBA00022692"/>
    </source>
</evidence>
<dbReference type="GO" id="GO:0016020">
    <property type="term" value="C:membrane"/>
    <property type="evidence" value="ECO:0007669"/>
    <property type="project" value="UniProtKB-SubCell"/>
</dbReference>
<dbReference type="AlphaFoldDB" id="A0A3P6SQA0"/>
<keyword evidence="8" id="KW-1185">Reference proteome</keyword>
<evidence type="ECO:0000256" key="1">
    <source>
        <dbReference type="ARBA" id="ARBA00004370"/>
    </source>
</evidence>
<evidence type="ECO:0000256" key="4">
    <source>
        <dbReference type="ARBA" id="ARBA00023136"/>
    </source>
</evidence>
<dbReference type="Gene3D" id="3.40.50.2300">
    <property type="match status" value="2"/>
</dbReference>
<evidence type="ECO:0000313" key="7">
    <source>
        <dbReference type="EMBL" id="VDK78032.1"/>
    </source>
</evidence>
<dbReference type="InterPro" id="IPR001828">
    <property type="entry name" value="ANF_lig-bd_rcpt"/>
</dbReference>
<feature type="chain" id="PRO_5018008779" description="Receptor ligand binding region domain-containing protein" evidence="5">
    <location>
        <begin position="27"/>
        <end position="259"/>
    </location>
</feature>
<protein>
    <recommendedName>
        <fullName evidence="6">Receptor ligand binding region domain-containing protein</fullName>
    </recommendedName>
</protein>
<keyword evidence="4" id="KW-0472">Membrane</keyword>